<keyword evidence="2 6" id="KW-0349">Heme</keyword>
<gene>
    <name evidence="8" type="ORF">CIN_07920</name>
</gene>
<dbReference type="eggNOG" id="COG3474">
    <property type="taxonomic scope" value="Bacteria"/>
</dbReference>
<feature type="domain" description="Cytochrome c" evidence="7">
    <location>
        <begin position="217"/>
        <end position="318"/>
    </location>
</feature>
<evidence type="ECO:0000313" key="8">
    <source>
        <dbReference type="EMBL" id="EHD14860.1"/>
    </source>
</evidence>
<evidence type="ECO:0000313" key="9">
    <source>
        <dbReference type="Proteomes" id="UP000005939"/>
    </source>
</evidence>
<accession>G6EZC2</accession>
<dbReference type="Proteomes" id="UP000005939">
    <property type="component" value="Unassembled WGS sequence"/>
</dbReference>
<dbReference type="Pfam" id="PF00034">
    <property type="entry name" value="Cytochrom_C"/>
    <property type="match status" value="1"/>
</dbReference>
<evidence type="ECO:0000256" key="3">
    <source>
        <dbReference type="ARBA" id="ARBA00022723"/>
    </source>
</evidence>
<keyword evidence="1" id="KW-0813">Transport</keyword>
<dbReference type="STRING" id="1088868.CIN_07920"/>
<evidence type="ECO:0000259" key="7">
    <source>
        <dbReference type="PROSITE" id="PS51007"/>
    </source>
</evidence>
<evidence type="ECO:0000256" key="1">
    <source>
        <dbReference type="ARBA" id="ARBA00022448"/>
    </source>
</evidence>
<dbReference type="GO" id="GO:0020037">
    <property type="term" value="F:heme binding"/>
    <property type="evidence" value="ECO:0007669"/>
    <property type="project" value="InterPro"/>
</dbReference>
<name>G6EZC2_9PROT</name>
<keyword evidence="5 6" id="KW-0408">Iron</keyword>
<evidence type="ECO:0000256" key="6">
    <source>
        <dbReference type="PROSITE-ProRule" id="PRU00433"/>
    </source>
</evidence>
<evidence type="ECO:0000256" key="4">
    <source>
        <dbReference type="ARBA" id="ARBA00022982"/>
    </source>
</evidence>
<comment type="caution">
    <text evidence="8">The sequence shown here is derived from an EMBL/GenBank/DDBJ whole genome shotgun (WGS) entry which is preliminary data.</text>
</comment>
<dbReference type="GO" id="GO:0009055">
    <property type="term" value="F:electron transfer activity"/>
    <property type="evidence" value="ECO:0007669"/>
    <property type="project" value="InterPro"/>
</dbReference>
<dbReference type="InterPro" id="IPR036909">
    <property type="entry name" value="Cyt_c-like_dom_sf"/>
</dbReference>
<dbReference type="PRINTS" id="PR00604">
    <property type="entry name" value="CYTCHRMECIAB"/>
</dbReference>
<evidence type="ECO:0000256" key="2">
    <source>
        <dbReference type="ARBA" id="ARBA00022617"/>
    </source>
</evidence>
<dbReference type="PROSITE" id="PS51007">
    <property type="entry name" value="CYTC"/>
    <property type="match status" value="2"/>
</dbReference>
<dbReference type="GO" id="GO:0046872">
    <property type="term" value="F:metal ion binding"/>
    <property type="evidence" value="ECO:0007669"/>
    <property type="project" value="UniProtKB-KW"/>
</dbReference>
<dbReference type="InterPro" id="IPR002327">
    <property type="entry name" value="Cyt_c_1A/1B"/>
</dbReference>
<dbReference type="EMBL" id="AGFR01000003">
    <property type="protein sequence ID" value="EHD14860.1"/>
    <property type="molecule type" value="Genomic_DNA"/>
</dbReference>
<keyword evidence="4" id="KW-0249">Electron transport</keyword>
<dbReference type="SUPFAM" id="SSF46626">
    <property type="entry name" value="Cytochrome c"/>
    <property type="match status" value="2"/>
</dbReference>
<reference evidence="8 9" key="1">
    <citation type="submission" date="2011-10" db="EMBL/GenBank/DDBJ databases">
        <title>Genome Sequence of Commensalibacter intestini A911, isolated from Drosophila gut.</title>
        <authorList>
            <person name="Lee W.-J."/>
            <person name="Kim E.-K."/>
        </authorList>
    </citation>
    <scope>NUCLEOTIDE SEQUENCE [LARGE SCALE GENOMIC DNA]</scope>
    <source>
        <strain evidence="8 9">A911</strain>
    </source>
</reference>
<keyword evidence="3 6" id="KW-0479">Metal-binding</keyword>
<dbReference type="AlphaFoldDB" id="G6EZC2"/>
<evidence type="ECO:0000256" key="5">
    <source>
        <dbReference type="ARBA" id="ARBA00023004"/>
    </source>
</evidence>
<dbReference type="PANTHER" id="PTHR11961">
    <property type="entry name" value="CYTOCHROME C"/>
    <property type="match status" value="1"/>
</dbReference>
<sequence length="323" mass="36191">MFFFFSFIADNVSLFYKQITIVEFILRCEEKYSKMDSFDWNRLAVAGLLSVCVLTASWGVGSVIIQNTAPLKSAFFIADDQDDTIDLSSANPLKGKELAAQQCSLCHTFGKNEANKIGPNLYDVMGHPIASVSSFNYSESLKKHHQENWDAQKLNLWLAHPTNFASDTIMAYPGVASKQDRVDIIAYLKEISPSTPPVEKKVAIEAKQPESPKTTVLNLVQGKEAYQQYCAVCHTDTPNGNIRLGPNLYGIVNKPIASQPNYTYSGALKIKRTNWTESNLDQWIKNPQQWAPGNKMVYQGVSSTEVRRNIILYLNSLSPQDKH</sequence>
<dbReference type="Gene3D" id="1.10.760.10">
    <property type="entry name" value="Cytochrome c-like domain"/>
    <property type="match status" value="2"/>
</dbReference>
<feature type="domain" description="Cytochrome c" evidence="7">
    <location>
        <begin position="90"/>
        <end position="192"/>
    </location>
</feature>
<organism evidence="8 9">
    <name type="scientific">Commensalibacter intestini A911</name>
    <dbReference type="NCBI Taxonomy" id="1088868"/>
    <lineage>
        <taxon>Bacteria</taxon>
        <taxon>Pseudomonadati</taxon>
        <taxon>Pseudomonadota</taxon>
        <taxon>Alphaproteobacteria</taxon>
        <taxon>Acetobacterales</taxon>
        <taxon>Acetobacteraceae</taxon>
    </lineage>
</organism>
<proteinExistence type="predicted"/>
<dbReference type="InterPro" id="IPR009056">
    <property type="entry name" value="Cyt_c-like_dom"/>
</dbReference>
<protein>
    <recommendedName>
        <fullName evidence="7">Cytochrome c domain-containing protein</fullName>
    </recommendedName>
</protein>